<feature type="domain" description="ATP-grasp" evidence="16">
    <location>
        <begin position="112"/>
        <end position="310"/>
    </location>
</feature>
<evidence type="ECO:0000256" key="2">
    <source>
        <dbReference type="ARBA" id="ARBA00010871"/>
    </source>
</evidence>
<evidence type="ECO:0000256" key="6">
    <source>
        <dbReference type="ARBA" id="ARBA00022741"/>
    </source>
</evidence>
<dbReference type="PROSITE" id="PS00843">
    <property type="entry name" value="DALA_DALA_LIGASE_1"/>
    <property type="match status" value="1"/>
</dbReference>
<evidence type="ECO:0000256" key="3">
    <source>
        <dbReference type="ARBA" id="ARBA00022490"/>
    </source>
</evidence>
<dbReference type="InterPro" id="IPR013815">
    <property type="entry name" value="ATP_grasp_subdomain_1"/>
</dbReference>
<dbReference type="GO" id="GO:0008716">
    <property type="term" value="F:D-alanine-D-alanine ligase activity"/>
    <property type="evidence" value="ECO:0007669"/>
    <property type="project" value="UniProtKB-UniRule"/>
</dbReference>
<dbReference type="GO" id="GO:0005524">
    <property type="term" value="F:ATP binding"/>
    <property type="evidence" value="ECO:0007669"/>
    <property type="project" value="UniProtKB-UniRule"/>
</dbReference>
<organism evidence="17 18">
    <name type="scientific">Candidatus Limenecus avicola</name>
    <dbReference type="NCBI Taxonomy" id="2840847"/>
    <lineage>
        <taxon>Bacteria</taxon>
        <taxon>Bacillati</taxon>
        <taxon>Bacillota</taxon>
        <taxon>Clostridia</taxon>
        <taxon>Eubacteriales</taxon>
        <taxon>Clostridiaceae</taxon>
        <taxon>Clostridiaceae incertae sedis</taxon>
        <taxon>Candidatus Limenecus</taxon>
    </lineage>
</organism>
<comment type="caution">
    <text evidence="17">The sequence shown here is derived from an EMBL/GenBank/DDBJ whole genome shotgun (WGS) entry which is preliminary data.</text>
</comment>
<keyword evidence="10 12" id="KW-0573">Peptidoglycan synthesis</keyword>
<dbReference type="GO" id="GO:0005737">
    <property type="term" value="C:cytoplasm"/>
    <property type="evidence" value="ECO:0007669"/>
    <property type="project" value="UniProtKB-SubCell"/>
</dbReference>
<protein>
    <recommendedName>
        <fullName evidence="12">D-alanine--D-alanine ligase</fullName>
        <ecNumber evidence="12">6.3.2.4</ecNumber>
    </recommendedName>
    <alternativeName>
        <fullName evidence="12">D-Ala-D-Ala ligase</fullName>
    </alternativeName>
    <alternativeName>
        <fullName evidence="12">D-alanylalanine synthetase</fullName>
    </alternativeName>
</protein>
<feature type="binding site" evidence="14">
    <location>
        <position position="277"/>
    </location>
    <ligand>
        <name>Mg(2+)</name>
        <dbReference type="ChEBI" id="CHEBI:18420"/>
        <label>1</label>
    </ligand>
</feature>
<reference evidence="17" key="2">
    <citation type="journal article" date="2021" name="PeerJ">
        <title>Extensive microbial diversity within the chicken gut microbiome revealed by metagenomics and culture.</title>
        <authorList>
            <person name="Gilroy R."/>
            <person name="Ravi A."/>
            <person name="Getino M."/>
            <person name="Pursley I."/>
            <person name="Horton D.L."/>
            <person name="Alikhan N.F."/>
            <person name="Baker D."/>
            <person name="Gharbi K."/>
            <person name="Hall N."/>
            <person name="Watson M."/>
            <person name="Adriaenssens E.M."/>
            <person name="Foster-Nyarko E."/>
            <person name="Jarju S."/>
            <person name="Secka A."/>
            <person name="Antonio M."/>
            <person name="Oren A."/>
            <person name="Chaudhuri R.R."/>
            <person name="La Ragione R."/>
            <person name="Hildebrand F."/>
            <person name="Pallen M.J."/>
        </authorList>
    </citation>
    <scope>NUCLEOTIDE SEQUENCE</scope>
    <source>
        <strain evidence="17">CHK154-7741</strain>
    </source>
</reference>
<dbReference type="PROSITE" id="PS50975">
    <property type="entry name" value="ATP_GRASP"/>
    <property type="match status" value="1"/>
</dbReference>
<evidence type="ECO:0000256" key="7">
    <source>
        <dbReference type="ARBA" id="ARBA00022840"/>
    </source>
</evidence>
<dbReference type="InterPro" id="IPR011127">
    <property type="entry name" value="Dala_Dala_lig_N"/>
</dbReference>
<dbReference type="GO" id="GO:0008360">
    <property type="term" value="P:regulation of cell shape"/>
    <property type="evidence" value="ECO:0007669"/>
    <property type="project" value="UniProtKB-KW"/>
</dbReference>
<dbReference type="GO" id="GO:0071555">
    <property type="term" value="P:cell wall organization"/>
    <property type="evidence" value="ECO:0007669"/>
    <property type="project" value="UniProtKB-KW"/>
</dbReference>
<dbReference type="InterPro" id="IPR016185">
    <property type="entry name" value="PreATP-grasp_dom_sf"/>
</dbReference>
<comment type="catalytic activity">
    <reaction evidence="12">
        <text>2 D-alanine + ATP = D-alanyl-D-alanine + ADP + phosphate + H(+)</text>
        <dbReference type="Rhea" id="RHEA:11224"/>
        <dbReference type="ChEBI" id="CHEBI:15378"/>
        <dbReference type="ChEBI" id="CHEBI:30616"/>
        <dbReference type="ChEBI" id="CHEBI:43474"/>
        <dbReference type="ChEBI" id="CHEBI:57416"/>
        <dbReference type="ChEBI" id="CHEBI:57822"/>
        <dbReference type="ChEBI" id="CHEBI:456216"/>
        <dbReference type="EC" id="6.3.2.4"/>
    </reaction>
</comment>
<feature type="binding site" evidence="14">
    <location>
        <position position="277"/>
    </location>
    <ligand>
        <name>Mg(2+)</name>
        <dbReference type="ChEBI" id="CHEBI:18420"/>
        <label>2</label>
    </ligand>
</feature>
<evidence type="ECO:0000256" key="1">
    <source>
        <dbReference type="ARBA" id="ARBA00004496"/>
    </source>
</evidence>
<feature type="binding site" evidence="14">
    <location>
        <position position="265"/>
    </location>
    <ligand>
        <name>Mg(2+)</name>
        <dbReference type="ChEBI" id="CHEBI:18420"/>
        <label>1</label>
    </ligand>
</feature>
<evidence type="ECO:0000256" key="9">
    <source>
        <dbReference type="ARBA" id="ARBA00022960"/>
    </source>
</evidence>
<evidence type="ECO:0000256" key="10">
    <source>
        <dbReference type="ARBA" id="ARBA00022984"/>
    </source>
</evidence>
<dbReference type="Gene3D" id="3.40.50.20">
    <property type="match status" value="1"/>
</dbReference>
<evidence type="ECO:0000256" key="14">
    <source>
        <dbReference type="PIRSR" id="PIRSR039102-3"/>
    </source>
</evidence>
<keyword evidence="9 12" id="KW-0133">Cell shape</keyword>
<dbReference type="Pfam" id="PF01820">
    <property type="entry name" value="Dala_Dala_lig_N"/>
    <property type="match status" value="1"/>
</dbReference>
<keyword evidence="5 14" id="KW-0479">Metal-binding</keyword>
<comment type="subcellular location">
    <subcellularLocation>
        <location evidence="1 12">Cytoplasm</location>
    </subcellularLocation>
</comment>
<evidence type="ECO:0000256" key="13">
    <source>
        <dbReference type="PIRSR" id="PIRSR039102-1"/>
    </source>
</evidence>
<keyword evidence="8 14" id="KW-0460">Magnesium</keyword>
<comment type="cofactor">
    <cofactor evidence="14">
        <name>Mg(2+)</name>
        <dbReference type="ChEBI" id="CHEBI:18420"/>
    </cofactor>
    <cofactor evidence="14">
        <name>Mn(2+)</name>
        <dbReference type="ChEBI" id="CHEBI:29035"/>
    </cofactor>
    <text evidence="14">Binds 2 magnesium or manganese ions per subunit.</text>
</comment>
<dbReference type="InterPro" id="IPR011761">
    <property type="entry name" value="ATP-grasp"/>
</dbReference>
<accession>A0A9D1N064</accession>
<sequence>MGYDVKQKIDTNAKIAVLMGGPSSEAEISRRSGKNVFKALQNLGYKNAELIEVDENIAATLRTKNIEFVYNAMHGRFGEDGCIQGMLEVMGIPYTGCGVMASSVCMNKEYTKNILKEAGIPLIKSVLIKKGEDYKEKIKELKYPFMLKPVSEGSSIGMYKVNNPEEMAECFEKSAKYGQDVMVEEFIQGKGLTVGVLEDGDMMFATEIIEFRTKTEWYDYEAKYTAGMTEFIIPAELSEEMTKKVKQIAVDAFKACDCRGVSRVDFMVADDKAYVLEINTSPGMTDLSDLPAQSNAMGIDYDTLVQIILNGAGLNK</sequence>
<evidence type="ECO:0000256" key="12">
    <source>
        <dbReference type="HAMAP-Rule" id="MF_00047"/>
    </source>
</evidence>
<dbReference type="InterPro" id="IPR000291">
    <property type="entry name" value="D-Ala_lig_Van_CS"/>
</dbReference>
<feature type="binding site" evidence="14">
    <location>
        <position position="279"/>
    </location>
    <ligand>
        <name>Mg(2+)</name>
        <dbReference type="ChEBI" id="CHEBI:18420"/>
        <label>2</label>
    </ligand>
</feature>
<keyword evidence="6 15" id="KW-0547">Nucleotide-binding</keyword>
<gene>
    <name evidence="12" type="primary">ddl</name>
    <name evidence="17" type="ORF">IAD26_06075</name>
</gene>
<dbReference type="PANTHER" id="PTHR23132:SF23">
    <property type="entry name" value="D-ALANINE--D-ALANINE LIGASE B"/>
    <property type="match status" value="1"/>
</dbReference>
<comment type="pathway">
    <text evidence="12">Cell wall biogenesis; peptidoglycan biosynthesis.</text>
</comment>
<dbReference type="HAMAP" id="MF_00047">
    <property type="entry name" value="Dala_Dala_lig"/>
    <property type="match status" value="1"/>
</dbReference>
<feature type="active site" evidence="13">
    <location>
        <position position="288"/>
    </location>
</feature>
<evidence type="ECO:0000256" key="15">
    <source>
        <dbReference type="PROSITE-ProRule" id="PRU00409"/>
    </source>
</evidence>
<dbReference type="InterPro" id="IPR011095">
    <property type="entry name" value="Dala_Dala_lig_C"/>
</dbReference>
<dbReference type="GO" id="GO:0009252">
    <property type="term" value="P:peptidoglycan biosynthetic process"/>
    <property type="evidence" value="ECO:0007669"/>
    <property type="project" value="UniProtKB-UniRule"/>
</dbReference>
<evidence type="ECO:0000259" key="16">
    <source>
        <dbReference type="PROSITE" id="PS50975"/>
    </source>
</evidence>
<evidence type="ECO:0000256" key="4">
    <source>
        <dbReference type="ARBA" id="ARBA00022598"/>
    </source>
</evidence>
<keyword evidence="7 15" id="KW-0067">ATP-binding</keyword>
<dbReference type="Gene3D" id="3.30.470.20">
    <property type="entry name" value="ATP-grasp fold, B domain"/>
    <property type="match status" value="1"/>
</dbReference>
<dbReference type="NCBIfam" id="TIGR01205">
    <property type="entry name" value="D_ala_D_alaTIGR"/>
    <property type="match status" value="1"/>
</dbReference>
<reference evidence="17" key="1">
    <citation type="submission" date="2020-10" db="EMBL/GenBank/DDBJ databases">
        <authorList>
            <person name="Gilroy R."/>
        </authorList>
    </citation>
    <scope>NUCLEOTIDE SEQUENCE</scope>
    <source>
        <strain evidence="17">CHK154-7741</strain>
    </source>
</reference>
<proteinExistence type="inferred from homology"/>
<dbReference type="Gene3D" id="3.30.1490.20">
    <property type="entry name" value="ATP-grasp fold, A domain"/>
    <property type="match status" value="1"/>
</dbReference>
<dbReference type="PANTHER" id="PTHR23132">
    <property type="entry name" value="D-ALANINE--D-ALANINE LIGASE"/>
    <property type="match status" value="1"/>
</dbReference>
<keyword evidence="3 12" id="KW-0963">Cytoplasm</keyword>
<comment type="similarity">
    <text evidence="2 12">Belongs to the D-alanine--D-alanine ligase family.</text>
</comment>
<evidence type="ECO:0000256" key="5">
    <source>
        <dbReference type="ARBA" id="ARBA00022723"/>
    </source>
</evidence>
<dbReference type="AlphaFoldDB" id="A0A9D1N064"/>
<evidence type="ECO:0000256" key="8">
    <source>
        <dbReference type="ARBA" id="ARBA00022842"/>
    </source>
</evidence>
<dbReference type="EMBL" id="DVOD01000046">
    <property type="protein sequence ID" value="HIU92687.1"/>
    <property type="molecule type" value="Genomic_DNA"/>
</dbReference>
<dbReference type="SUPFAM" id="SSF52440">
    <property type="entry name" value="PreATP-grasp domain"/>
    <property type="match status" value="1"/>
</dbReference>
<comment type="function">
    <text evidence="12">Cell wall formation.</text>
</comment>
<keyword evidence="4 12" id="KW-0436">Ligase</keyword>
<dbReference type="PIRSF" id="PIRSF039102">
    <property type="entry name" value="Ddl/VanB"/>
    <property type="match status" value="1"/>
</dbReference>
<dbReference type="Proteomes" id="UP000886748">
    <property type="component" value="Unassembled WGS sequence"/>
</dbReference>
<evidence type="ECO:0000313" key="17">
    <source>
        <dbReference type="EMBL" id="HIU92687.1"/>
    </source>
</evidence>
<dbReference type="Pfam" id="PF07478">
    <property type="entry name" value="Dala_Dala_lig_C"/>
    <property type="match status" value="1"/>
</dbReference>
<feature type="active site" evidence="13">
    <location>
        <position position="25"/>
    </location>
</feature>
<evidence type="ECO:0000313" key="18">
    <source>
        <dbReference type="Proteomes" id="UP000886748"/>
    </source>
</evidence>
<dbReference type="InterPro" id="IPR005905">
    <property type="entry name" value="D_ala_D_ala"/>
</dbReference>
<name>A0A9D1N064_9CLOT</name>
<dbReference type="SUPFAM" id="SSF56059">
    <property type="entry name" value="Glutathione synthetase ATP-binding domain-like"/>
    <property type="match status" value="1"/>
</dbReference>
<feature type="active site" evidence="13">
    <location>
        <position position="154"/>
    </location>
</feature>
<evidence type="ECO:0000256" key="11">
    <source>
        <dbReference type="ARBA" id="ARBA00023316"/>
    </source>
</evidence>
<dbReference type="NCBIfam" id="NF002378">
    <property type="entry name" value="PRK01372.1"/>
    <property type="match status" value="1"/>
</dbReference>
<dbReference type="GO" id="GO:0046872">
    <property type="term" value="F:metal ion binding"/>
    <property type="evidence" value="ECO:0007669"/>
    <property type="project" value="UniProtKB-KW"/>
</dbReference>
<keyword evidence="14" id="KW-0464">Manganese</keyword>
<keyword evidence="11 12" id="KW-0961">Cell wall biogenesis/degradation</keyword>
<dbReference type="EC" id="6.3.2.4" evidence="12"/>